<evidence type="ECO:0000313" key="3">
    <source>
        <dbReference type="EMBL" id="NEN80334.1"/>
    </source>
</evidence>
<dbReference type="InterPro" id="IPR002048">
    <property type="entry name" value="EF_hand_dom"/>
</dbReference>
<dbReference type="InterPro" id="IPR036366">
    <property type="entry name" value="PGBDSf"/>
</dbReference>
<dbReference type="InterPro" id="IPR023346">
    <property type="entry name" value="Lysozyme-like_dom_sf"/>
</dbReference>
<dbReference type="Gene3D" id="1.10.530.10">
    <property type="match status" value="1"/>
</dbReference>
<dbReference type="Proteomes" id="UP000468687">
    <property type="component" value="Unassembled WGS sequence"/>
</dbReference>
<keyword evidence="4" id="KW-1185">Reference proteome</keyword>
<feature type="domain" description="EF-hand" evidence="2">
    <location>
        <begin position="524"/>
        <end position="549"/>
    </location>
</feature>
<proteinExistence type="predicted"/>
<dbReference type="SUPFAM" id="SSF53955">
    <property type="entry name" value="Lysozyme-like"/>
    <property type="match status" value="1"/>
</dbReference>
<sequence length="549" mass="55258">MAFLGADTDELREAQQKCQEGKEITDQVITFVRALIALLRAASFFTGGASAAYATFLETQVLPWLQKISMALGMFAQVLGANAEAQDQVSAGETVDFSTLPTYTSPLQTEQSKAPLSSWNGGSIAPTQPLTPGTPGTTTTTTSTTTTTADGVTIPGTTTTTTSPIGASPSSATTPVYATPSLGSGTGSSLSTPAPTSSARPEIGGALPTGTGGGSGGGTGGGTSGGASPALGGGSVDGGSGSIPAGAPAAGASGITTGGTTPGADSLGSAALNPTGDSVSTTGDKPSYGAAAGLAGGAAALGLGGAALAGRGQGGDAAIEKLAGENGRGSRGEDVRELQQRLTAAGYDTRGSDGVWGSNTQAAYQAWRADHPLEVAHGTGFTSPTGYDYNQIQGVRGNENVTPEFLREVEGVAARVGAQPEHLLATMSFETGGRFSSDVVNPRSGATGLIQFMPDTAAGLGTSTEALSRMTPTEQLQYVERYFEPHRGRLDSLENVYTSVLGGRPMEPDTTMFNQGTQAYHQNRELDVNGDGRITAAEATSHVRSRMGN</sequence>
<protein>
    <recommendedName>
        <fullName evidence="2">EF-hand domain-containing protein</fullName>
    </recommendedName>
</protein>
<feature type="region of interest" description="Disordered" evidence="1">
    <location>
        <begin position="106"/>
        <end position="284"/>
    </location>
</feature>
<evidence type="ECO:0000256" key="1">
    <source>
        <dbReference type="SAM" id="MobiDB-lite"/>
    </source>
</evidence>
<feature type="compositionally biased region" description="Polar residues" evidence="1">
    <location>
        <begin position="275"/>
        <end position="284"/>
    </location>
</feature>
<dbReference type="GO" id="GO:0005509">
    <property type="term" value="F:calcium ion binding"/>
    <property type="evidence" value="ECO:0007669"/>
    <property type="project" value="InterPro"/>
</dbReference>
<gene>
    <name evidence="3" type="ORF">G3T38_18930</name>
</gene>
<dbReference type="InterPro" id="IPR036365">
    <property type="entry name" value="PGBD-like_sf"/>
</dbReference>
<evidence type="ECO:0000313" key="4">
    <source>
        <dbReference type="Proteomes" id="UP000468687"/>
    </source>
</evidence>
<accession>A0A6P0HQ62</accession>
<dbReference type="Gene3D" id="1.10.101.10">
    <property type="entry name" value="PGBD-like superfamily/PGBD"/>
    <property type="match status" value="1"/>
</dbReference>
<reference evidence="3 4" key="1">
    <citation type="journal article" date="2014" name="Int. J. Syst. Evol. Microbiol.">
        <title>Nocardioides zeae sp. nov., isolated from the stem of Zea mays.</title>
        <authorList>
            <person name="Glaeser S.P."/>
            <person name="McInroy J.A."/>
            <person name="Busse H.J."/>
            <person name="Kampfer P."/>
        </authorList>
    </citation>
    <scope>NUCLEOTIDE SEQUENCE [LARGE SCALE GENOMIC DNA]</scope>
    <source>
        <strain evidence="3 4">JCM 30728</strain>
    </source>
</reference>
<dbReference type="InterPro" id="IPR002477">
    <property type="entry name" value="Peptidoglycan-bd-like"/>
</dbReference>
<organism evidence="3 4">
    <name type="scientific">Nocardioides zeae</name>
    <dbReference type="NCBI Taxonomy" id="1457234"/>
    <lineage>
        <taxon>Bacteria</taxon>
        <taxon>Bacillati</taxon>
        <taxon>Actinomycetota</taxon>
        <taxon>Actinomycetes</taxon>
        <taxon>Propionibacteriales</taxon>
        <taxon>Nocardioidaceae</taxon>
        <taxon>Nocardioides</taxon>
    </lineage>
</organism>
<feature type="compositionally biased region" description="Low complexity" evidence="1">
    <location>
        <begin position="242"/>
        <end position="255"/>
    </location>
</feature>
<dbReference type="SUPFAM" id="SSF47090">
    <property type="entry name" value="PGBD-like"/>
    <property type="match status" value="1"/>
</dbReference>
<evidence type="ECO:0000259" key="2">
    <source>
        <dbReference type="PROSITE" id="PS50222"/>
    </source>
</evidence>
<dbReference type="RefSeq" id="WP_163774131.1">
    <property type="nucleotide sequence ID" value="NZ_JAAGXA010000018.1"/>
</dbReference>
<dbReference type="EMBL" id="JAAGXA010000018">
    <property type="protein sequence ID" value="NEN80334.1"/>
    <property type="molecule type" value="Genomic_DNA"/>
</dbReference>
<dbReference type="PROSITE" id="PS50222">
    <property type="entry name" value="EF_HAND_2"/>
    <property type="match status" value="1"/>
</dbReference>
<feature type="compositionally biased region" description="Polar residues" evidence="1">
    <location>
        <begin position="106"/>
        <end position="121"/>
    </location>
</feature>
<name>A0A6P0HQ62_9ACTN</name>
<feature type="compositionally biased region" description="Low complexity" evidence="1">
    <location>
        <begin position="125"/>
        <end position="209"/>
    </location>
</feature>
<dbReference type="Pfam" id="PF01471">
    <property type="entry name" value="PG_binding_1"/>
    <property type="match status" value="1"/>
</dbReference>
<comment type="caution">
    <text evidence="3">The sequence shown here is derived from an EMBL/GenBank/DDBJ whole genome shotgun (WGS) entry which is preliminary data.</text>
</comment>
<feature type="compositionally biased region" description="Gly residues" evidence="1">
    <location>
        <begin position="210"/>
        <end position="241"/>
    </location>
</feature>
<dbReference type="AlphaFoldDB" id="A0A6P0HQ62"/>